<proteinExistence type="predicted"/>
<reference evidence="2" key="1">
    <citation type="submission" date="2020-07" db="EMBL/GenBank/DDBJ databases">
        <title>Huge and variable diversity of episymbiotic CPR bacteria and DPANN archaea in groundwater ecosystems.</title>
        <authorList>
            <person name="He C.Y."/>
            <person name="Keren R."/>
            <person name="Whittaker M."/>
            <person name="Farag I.F."/>
            <person name="Doudna J."/>
            <person name="Cate J.H.D."/>
            <person name="Banfield J.F."/>
        </authorList>
    </citation>
    <scope>NUCLEOTIDE SEQUENCE</scope>
    <source>
        <strain evidence="2">NC_groundwater_972_Pr1_S-0.2um_49_27</strain>
    </source>
</reference>
<keyword evidence="2" id="KW-0378">Hydrolase</keyword>
<sequence length="239" mass="26208">MDYAAVVSTSSGFLALGVIPPIIWLLIYLREDRHAEPVHLILITFLGGAAAAIFALLAQEALFYKTDPFTNFFFTFFIVALVEEYAKYLAAKLLAFSRKDFNEPIDAMIYMMTAGMGFAAMENILFLFNQSYNPQMLIGRNLILGAKLSIARFIGANFLHALSSGVVGYAIARAWFSPHRKHVIALGILAAACLHAGFDYLIILKDHLPGSALYLAALLSSALIVILIDFHKLKGETAG</sequence>
<name>A0A9D6QU24_9BACT</name>
<comment type="caution">
    <text evidence="2">The sequence shown here is derived from an EMBL/GenBank/DDBJ whole genome shotgun (WGS) entry which is preliminary data.</text>
</comment>
<dbReference type="Proteomes" id="UP000808388">
    <property type="component" value="Unassembled WGS sequence"/>
</dbReference>
<dbReference type="GO" id="GO:0008237">
    <property type="term" value="F:metallopeptidase activity"/>
    <property type="evidence" value="ECO:0007669"/>
    <property type="project" value="UniProtKB-KW"/>
</dbReference>
<feature type="transmembrane region" description="Helical" evidence="1">
    <location>
        <begin position="40"/>
        <end position="57"/>
    </location>
</feature>
<accession>A0A9D6QU24</accession>
<protein>
    <submittedName>
        <fullName evidence="2">PrsW family intramembrane metalloprotease</fullName>
    </submittedName>
</protein>
<keyword evidence="1" id="KW-1133">Transmembrane helix</keyword>
<gene>
    <name evidence="2" type="ORF">HY220_02160</name>
</gene>
<keyword evidence="1" id="KW-0812">Transmembrane</keyword>
<dbReference type="PANTHER" id="PTHR36844:SF1">
    <property type="entry name" value="PROTEASE PRSW"/>
    <property type="match status" value="1"/>
</dbReference>
<evidence type="ECO:0000313" key="3">
    <source>
        <dbReference type="Proteomes" id="UP000808388"/>
    </source>
</evidence>
<feature type="transmembrane region" description="Helical" evidence="1">
    <location>
        <begin position="183"/>
        <end position="204"/>
    </location>
</feature>
<dbReference type="Pfam" id="PF13367">
    <property type="entry name" value="PrsW-protease"/>
    <property type="match status" value="1"/>
</dbReference>
<feature type="transmembrane region" description="Helical" evidence="1">
    <location>
        <begin position="107"/>
        <end position="128"/>
    </location>
</feature>
<feature type="transmembrane region" description="Helical" evidence="1">
    <location>
        <begin position="6"/>
        <end position="28"/>
    </location>
</feature>
<dbReference type="AlphaFoldDB" id="A0A9D6QU24"/>
<keyword evidence="2" id="KW-0645">Protease</keyword>
<dbReference type="PANTHER" id="PTHR36844">
    <property type="entry name" value="PROTEASE PRSW"/>
    <property type="match status" value="1"/>
</dbReference>
<keyword evidence="2" id="KW-0482">Metalloprotease</keyword>
<evidence type="ECO:0000313" key="2">
    <source>
        <dbReference type="EMBL" id="MBI3627533.1"/>
    </source>
</evidence>
<dbReference type="InterPro" id="IPR026898">
    <property type="entry name" value="PrsW"/>
</dbReference>
<dbReference type="EMBL" id="JACQCQ010000009">
    <property type="protein sequence ID" value="MBI3627533.1"/>
    <property type="molecule type" value="Genomic_DNA"/>
</dbReference>
<keyword evidence="1" id="KW-0472">Membrane</keyword>
<feature type="transmembrane region" description="Helical" evidence="1">
    <location>
        <begin position="148"/>
        <end position="171"/>
    </location>
</feature>
<organism evidence="2 3">
    <name type="scientific">Candidatus Sungiibacteriota bacterium</name>
    <dbReference type="NCBI Taxonomy" id="2750080"/>
    <lineage>
        <taxon>Bacteria</taxon>
        <taxon>Candidatus Sungiibacteriota</taxon>
    </lineage>
</organism>
<evidence type="ECO:0000256" key="1">
    <source>
        <dbReference type="SAM" id="Phobius"/>
    </source>
</evidence>
<feature type="transmembrane region" description="Helical" evidence="1">
    <location>
        <begin position="210"/>
        <end position="230"/>
    </location>
</feature>